<evidence type="ECO:0000256" key="3">
    <source>
        <dbReference type="ARBA" id="ARBA00012142"/>
    </source>
</evidence>
<dbReference type="GO" id="GO:0004743">
    <property type="term" value="F:pyruvate kinase activity"/>
    <property type="evidence" value="ECO:0007669"/>
    <property type="project" value="UniProtKB-EC"/>
</dbReference>
<keyword evidence="7 14" id="KW-0418">Kinase</keyword>
<dbReference type="InterPro" id="IPR036918">
    <property type="entry name" value="Pyrv_Knase_C_sf"/>
</dbReference>
<dbReference type="EC" id="2.7.1.40" evidence="3"/>
<evidence type="ECO:0000256" key="11">
    <source>
        <dbReference type="ARBA" id="ARBA00023317"/>
    </source>
</evidence>
<feature type="non-terminal residue" evidence="14">
    <location>
        <position position="1"/>
    </location>
</feature>
<dbReference type="InterPro" id="IPR001697">
    <property type="entry name" value="Pyr_Knase"/>
</dbReference>
<keyword evidence="10" id="KW-0324">Glycolysis</keyword>
<dbReference type="Gene3D" id="3.20.20.60">
    <property type="entry name" value="Phosphoenolpyruvate-binding domains"/>
    <property type="match status" value="1"/>
</dbReference>
<evidence type="ECO:0000256" key="1">
    <source>
        <dbReference type="ARBA" id="ARBA00004997"/>
    </source>
</evidence>
<dbReference type="UniPathway" id="UPA00109">
    <property type="reaction ID" value="UER00188"/>
</dbReference>
<dbReference type="Pfam" id="PF00224">
    <property type="entry name" value="PK"/>
    <property type="match status" value="1"/>
</dbReference>
<comment type="similarity">
    <text evidence="2">Belongs to the pyruvate kinase family.</text>
</comment>
<dbReference type="SUPFAM" id="SSF52935">
    <property type="entry name" value="PK C-terminal domain-like"/>
    <property type="match status" value="1"/>
</dbReference>
<dbReference type="PANTHER" id="PTHR11817">
    <property type="entry name" value="PYRUVATE KINASE"/>
    <property type="match status" value="1"/>
</dbReference>
<keyword evidence="5" id="KW-0479">Metal-binding</keyword>
<keyword evidence="11 14" id="KW-0670">Pyruvate</keyword>
<evidence type="ECO:0000259" key="12">
    <source>
        <dbReference type="Pfam" id="PF00224"/>
    </source>
</evidence>
<evidence type="ECO:0000256" key="7">
    <source>
        <dbReference type="ARBA" id="ARBA00022777"/>
    </source>
</evidence>
<comment type="pathway">
    <text evidence="1">Carbohydrate degradation; glycolysis; pyruvate from D-glyceraldehyde 3-phosphate: step 5/5.</text>
</comment>
<evidence type="ECO:0000313" key="14">
    <source>
        <dbReference type="EMBL" id="EQD37405.1"/>
    </source>
</evidence>
<protein>
    <recommendedName>
        <fullName evidence="3">pyruvate kinase</fullName>
        <ecNumber evidence="3">2.7.1.40</ecNumber>
    </recommendedName>
</protein>
<keyword evidence="9" id="KW-0460">Magnesium</keyword>
<evidence type="ECO:0000259" key="13">
    <source>
        <dbReference type="Pfam" id="PF02887"/>
    </source>
</evidence>
<evidence type="ECO:0000256" key="2">
    <source>
        <dbReference type="ARBA" id="ARBA00008663"/>
    </source>
</evidence>
<keyword evidence="4 14" id="KW-0808">Transferase</keyword>
<proteinExistence type="inferred from homology"/>
<dbReference type="AlphaFoldDB" id="T1A6B9"/>
<evidence type="ECO:0000256" key="9">
    <source>
        <dbReference type="ARBA" id="ARBA00022842"/>
    </source>
</evidence>
<keyword evidence="6" id="KW-0547">Nucleotide-binding</keyword>
<accession>T1A6B9</accession>
<comment type="caution">
    <text evidence="14">The sequence shown here is derived from an EMBL/GenBank/DDBJ whole genome shotgun (WGS) entry which is preliminary data.</text>
</comment>
<dbReference type="Gene3D" id="3.40.1380.20">
    <property type="entry name" value="Pyruvate kinase, C-terminal domain"/>
    <property type="match status" value="1"/>
</dbReference>
<reference evidence="14" key="1">
    <citation type="submission" date="2013-08" db="EMBL/GenBank/DDBJ databases">
        <authorList>
            <person name="Mendez C."/>
            <person name="Richter M."/>
            <person name="Ferrer M."/>
            <person name="Sanchez J."/>
        </authorList>
    </citation>
    <scope>NUCLEOTIDE SEQUENCE</scope>
</reference>
<keyword evidence="8" id="KW-0067">ATP-binding</keyword>
<reference evidence="14" key="2">
    <citation type="journal article" date="2014" name="ISME J.">
        <title>Microbial stratification in low pH oxic and suboxic macroscopic growths along an acid mine drainage.</title>
        <authorList>
            <person name="Mendez-Garcia C."/>
            <person name="Mesa V."/>
            <person name="Sprenger R.R."/>
            <person name="Richter M."/>
            <person name="Diez M.S."/>
            <person name="Solano J."/>
            <person name="Bargiela R."/>
            <person name="Golyshina O.V."/>
            <person name="Manteca A."/>
            <person name="Ramos J.L."/>
            <person name="Gallego J.R."/>
            <person name="Llorente I."/>
            <person name="Martins Dos Santos V.A."/>
            <person name="Jensen O.N."/>
            <person name="Pelaez A.I."/>
            <person name="Sanchez J."/>
            <person name="Ferrer M."/>
        </authorList>
    </citation>
    <scope>NUCLEOTIDE SEQUENCE</scope>
</reference>
<feature type="domain" description="Pyruvate kinase C-terminal" evidence="13">
    <location>
        <begin position="117"/>
        <end position="229"/>
    </location>
</feature>
<feature type="domain" description="Pyruvate kinase barrel" evidence="12">
    <location>
        <begin position="1"/>
        <end position="86"/>
    </location>
</feature>
<dbReference type="PRINTS" id="PR01050">
    <property type="entry name" value="PYRUVTKNASE"/>
</dbReference>
<dbReference type="InterPro" id="IPR015793">
    <property type="entry name" value="Pyrv_Knase_brl"/>
</dbReference>
<dbReference type="GO" id="GO:0016301">
    <property type="term" value="F:kinase activity"/>
    <property type="evidence" value="ECO:0007669"/>
    <property type="project" value="UniProtKB-KW"/>
</dbReference>
<dbReference type="GO" id="GO:0000287">
    <property type="term" value="F:magnesium ion binding"/>
    <property type="evidence" value="ECO:0007669"/>
    <property type="project" value="InterPro"/>
</dbReference>
<dbReference type="SUPFAM" id="SSF51621">
    <property type="entry name" value="Phosphoenolpyruvate/pyruvate domain"/>
    <property type="match status" value="1"/>
</dbReference>
<evidence type="ECO:0000256" key="8">
    <source>
        <dbReference type="ARBA" id="ARBA00022840"/>
    </source>
</evidence>
<dbReference type="Pfam" id="PF02887">
    <property type="entry name" value="PK_C"/>
    <property type="match status" value="1"/>
</dbReference>
<gene>
    <name evidence="14" type="ORF">B2A_11795</name>
</gene>
<dbReference type="GO" id="GO:0030955">
    <property type="term" value="F:potassium ion binding"/>
    <property type="evidence" value="ECO:0007669"/>
    <property type="project" value="InterPro"/>
</dbReference>
<organism evidence="14">
    <name type="scientific">mine drainage metagenome</name>
    <dbReference type="NCBI Taxonomy" id="410659"/>
    <lineage>
        <taxon>unclassified sequences</taxon>
        <taxon>metagenomes</taxon>
        <taxon>ecological metagenomes</taxon>
    </lineage>
</organism>
<name>T1A6B9_9ZZZZ</name>
<evidence type="ECO:0000256" key="4">
    <source>
        <dbReference type="ARBA" id="ARBA00022679"/>
    </source>
</evidence>
<sequence>VMVARGDLGVELPISEVAIAQKRIICETHREGIPAIVATQMLESMVQNDVPTRAEVSDVTNAIFDNCDVVMTSEETAIGKYPAMAVSYLREISEYAEKAVKNLPEPDLFLGNQIAYSVCKAAKVMADKISARHIVVFTKSGSTARMMSSLRPEAEIVAVVTSESLARKLFMVRGVRIALLPAELEKSVGVLEAIKNIQPFGLFEAGEDVVVASGAPYFLFGGTNDVRVVTIGEFIARGYPDGSSVKGKCKFDPDGKAEILFSDSIPEKLDPTTKVVVTTKFLTASRRASLKDQGISSVVLAQIARHPRSGEMLSVNCQTGVITSLESAN</sequence>
<dbReference type="InterPro" id="IPR015795">
    <property type="entry name" value="Pyrv_Knase_C"/>
</dbReference>
<evidence type="ECO:0000256" key="6">
    <source>
        <dbReference type="ARBA" id="ARBA00022741"/>
    </source>
</evidence>
<dbReference type="InterPro" id="IPR015813">
    <property type="entry name" value="Pyrv/PenolPyrv_kinase-like_dom"/>
</dbReference>
<dbReference type="GO" id="GO:0005524">
    <property type="term" value="F:ATP binding"/>
    <property type="evidence" value="ECO:0007669"/>
    <property type="project" value="UniProtKB-KW"/>
</dbReference>
<evidence type="ECO:0000256" key="10">
    <source>
        <dbReference type="ARBA" id="ARBA00023152"/>
    </source>
</evidence>
<evidence type="ECO:0000256" key="5">
    <source>
        <dbReference type="ARBA" id="ARBA00022723"/>
    </source>
</evidence>
<dbReference type="EMBL" id="AUZZ01008527">
    <property type="protein sequence ID" value="EQD37405.1"/>
    <property type="molecule type" value="Genomic_DNA"/>
</dbReference>
<dbReference type="InterPro" id="IPR040442">
    <property type="entry name" value="Pyrv_kinase-like_dom_sf"/>
</dbReference>